<dbReference type="Proteomes" id="UP000186156">
    <property type="component" value="Unassembled WGS sequence"/>
</dbReference>
<protein>
    <submittedName>
        <fullName evidence="1">Uncharacterized protein</fullName>
    </submittedName>
</protein>
<sequence>MDLKLTTIRITAVKQVGELSGARVRALQPMEQEGFQLVNQAPVAILFVNPVERKHIVVTNNEITAMLQGDNLDVQYDFFSEYLSKIFDLLQLDSKAQFNFEIGAQGNVFRDTMTGSIEHFVHGVDLHPWIKGIGYRFIIQHGDLKGDLRIEPLIADPTRAFVSLVMGSDAMVTMDEFTHTIKNASENLISFADNYTQILLGQK</sequence>
<dbReference type="EMBL" id="FTOO01000006">
    <property type="protein sequence ID" value="SIS87956.1"/>
    <property type="molecule type" value="Genomic_DNA"/>
</dbReference>
<organism evidence="1 2">
    <name type="scientific">Alicyclobacillus vulcanalis</name>
    <dbReference type="NCBI Taxonomy" id="252246"/>
    <lineage>
        <taxon>Bacteria</taxon>
        <taxon>Bacillati</taxon>
        <taxon>Bacillota</taxon>
        <taxon>Bacilli</taxon>
        <taxon>Bacillales</taxon>
        <taxon>Alicyclobacillaceae</taxon>
        <taxon>Alicyclobacillus</taxon>
    </lineage>
</organism>
<keyword evidence="2" id="KW-1185">Reference proteome</keyword>
<evidence type="ECO:0000313" key="2">
    <source>
        <dbReference type="Proteomes" id="UP000186156"/>
    </source>
</evidence>
<reference evidence="2" key="1">
    <citation type="submission" date="2017-01" db="EMBL/GenBank/DDBJ databases">
        <authorList>
            <person name="Varghese N."/>
            <person name="Submissions S."/>
        </authorList>
    </citation>
    <scope>NUCLEOTIDE SEQUENCE [LARGE SCALE GENOMIC DNA]</scope>
    <source>
        <strain evidence="2">DSM 16176</strain>
    </source>
</reference>
<dbReference type="AlphaFoldDB" id="A0A1N7MP74"/>
<name>A0A1N7MP74_9BACL</name>
<gene>
    <name evidence="1" type="ORF">SAMN05421799_1067</name>
</gene>
<accession>A0A1N7MP74</accession>
<proteinExistence type="predicted"/>
<evidence type="ECO:0000313" key="1">
    <source>
        <dbReference type="EMBL" id="SIS87956.1"/>
    </source>
</evidence>
<dbReference type="RefSeq" id="WP_076346855.1">
    <property type="nucleotide sequence ID" value="NZ_FTOO01000006.1"/>
</dbReference>